<dbReference type="SUPFAM" id="SSF52029">
    <property type="entry name" value="GroEL apical domain-like"/>
    <property type="match status" value="1"/>
</dbReference>
<dbReference type="Proteomes" id="UP000518305">
    <property type="component" value="Unassembled WGS sequence"/>
</dbReference>
<keyword evidence="8" id="KW-0143">Chaperone</keyword>
<name>A0A7K9DK07_9AVES</name>
<dbReference type="GO" id="GO:0048513">
    <property type="term" value="P:animal organ development"/>
    <property type="evidence" value="ECO:0007669"/>
    <property type="project" value="UniProtKB-ARBA"/>
</dbReference>
<evidence type="ECO:0000313" key="16">
    <source>
        <dbReference type="Proteomes" id="UP000518305"/>
    </source>
</evidence>
<dbReference type="EMBL" id="VWZJ01011410">
    <property type="protein sequence ID" value="NXG64878.1"/>
    <property type="molecule type" value="Genomic_DNA"/>
</dbReference>
<dbReference type="PANTHER" id="PTHR46787">
    <property type="entry name" value="SYNDROMES PUTATIVE CHAPERONIN-RELATED"/>
    <property type="match status" value="1"/>
</dbReference>
<proteinExistence type="inferred from homology"/>
<sequence>MSHLEARKPPLFISEPLSKDKVSQSLSLLSGILKSCYGPAGRLKQLHNGVGGCVCTTSQSAAILSCLPVSHHVLRVLTASVQNHVSRFSDCGLFTAILCCSLIENFKSLNVAPCTVAKISKHLLSLCMAYLKSEACGCRVSVDFGSVETLLCLVRSVLTSKPACMLNKAEVDHLSTLILKAFMFTVPCHVETHAVLGKCTVVPVKYRRVEDSTVLPGLLIETPEIHLAKPLTVKRTYSNTIKIAVFCVSMSGDCFSPEEGTVTVHCGISLETSELNQLLNVGKQLVNDEVGLVVCQKVIHPSLKQYLKENQVIAVDRAGLSLMEPLSRMTGSKPIASIHSLSPSCYGSLEDVRVESFGSKRFVHLIPKDTVVCSLILCNRNETAWDELKRACETAEHVLQLTIKEPLALLGGGCTETHLASYIRHKSRSLSTSSFKDLDCSRTQYQLVADGFCRSLESVACSLNHDGGEILTDMVYGHCWFVPSGFSSVFNWSDLVSKCGCGIHGNTETLGWRLLQGQFGSPFTQGCPGEPSGKVSDFLALDCFAAKCSGIQVALETANLILDLSYVIEDQN</sequence>
<evidence type="ECO:0000256" key="4">
    <source>
        <dbReference type="ARBA" id="ARBA00008020"/>
    </source>
</evidence>
<feature type="non-terminal residue" evidence="15">
    <location>
        <position position="1"/>
    </location>
</feature>
<keyword evidence="16" id="KW-1185">Reference proteome</keyword>
<dbReference type="GO" id="GO:0005813">
    <property type="term" value="C:centrosome"/>
    <property type="evidence" value="ECO:0007669"/>
    <property type="project" value="UniProtKB-SubCell"/>
</dbReference>
<evidence type="ECO:0000313" key="15">
    <source>
        <dbReference type="EMBL" id="NXG64878.1"/>
    </source>
</evidence>
<keyword evidence="9" id="KW-0206">Cytoskeleton</keyword>
<evidence type="ECO:0000256" key="2">
    <source>
        <dbReference type="ARBA" id="ARBA00004300"/>
    </source>
</evidence>
<keyword evidence="7" id="KW-0067">ATP-binding</keyword>
<dbReference type="InterPro" id="IPR028790">
    <property type="entry name" value="MKKS"/>
</dbReference>
<keyword evidence="6" id="KW-0547">Nucleotide-binding</keyword>
<dbReference type="GO" id="GO:0051131">
    <property type="term" value="P:chaperone-mediated protein complex assembly"/>
    <property type="evidence" value="ECO:0007669"/>
    <property type="project" value="TreeGrafter"/>
</dbReference>
<dbReference type="AlphaFoldDB" id="A0A7K9DK07"/>
<comment type="subcellular location">
    <subcellularLocation>
        <location evidence="2">Cytoplasm</location>
        <location evidence="2">Cytoskeleton</location>
        <location evidence="2">Microtubule organizing center</location>
        <location evidence="2">Centrosome</location>
    </subcellularLocation>
    <subcellularLocation>
        <location evidence="3">Cytoplasm</location>
        <location evidence="3">Cytosol</location>
    </subcellularLocation>
    <subcellularLocation>
        <location evidence="1">Nucleus</location>
    </subcellularLocation>
</comment>
<keyword evidence="5" id="KW-0963">Cytoplasm</keyword>
<evidence type="ECO:0000256" key="12">
    <source>
        <dbReference type="ARBA" id="ARBA00064363"/>
    </source>
</evidence>
<dbReference type="GO" id="GO:0060271">
    <property type="term" value="P:cilium assembly"/>
    <property type="evidence" value="ECO:0007669"/>
    <property type="project" value="InterPro"/>
</dbReference>
<evidence type="ECO:0000256" key="3">
    <source>
        <dbReference type="ARBA" id="ARBA00004514"/>
    </source>
</evidence>
<dbReference type="GO" id="GO:0051082">
    <property type="term" value="F:unfolded protein binding"/>
    <property type="evidence" value="ECO:0007669"/>
    <property type="project" value="InterPro"/>
</dbReference>
<dbReference type="Pfam" id="PF00118">
    <property type="entry name" value="Cpn60_TCP1"/>
    <property type="match status" value="1"/>
</dbReference>
<dbReference type="GO" id="GO:0005634">
    <property type="term" value="C:nucleus"/>
    <property type="evidence" value="ECO:0007669"/>
    <property type="project" value="UniProtKB-SubCell"/>
</dbReference>
<dbReference type="OrthoDB" id="528704at2759"/>
<dbReference type="GO" id="GO:0005829">
    <property type="term" value="C:cytosol"/>
    <property type="evidence" value="ECO:0007669"/>
    <property type="project" value="UniProtKB-SubCell"/>
</dbReference>
<evidence type="ECO:0000256" key="13">
    <source>
        <dbReference type="ARBA" id="ARBA00070698"/>
    </source>
</evidence>
<evidence type="ECO:0000256" key="11">
    <source>
        <dbReference type="ARBA" id="ARBA00059081"/>
    </source>
</evidence>
<dbReference type="GO" id="GO:0006457">
    <property type="term" value="P:protein folding"/>
    <property type="evidence" value="ECO:0007669"/>
    <property type="project" value="InterPro"/>
</dbReference>
<dbReference type="FunFam" id="3.30.260.10:FF:000016">
    <property type="entry name" value="McKusick-Kaufman syndrome"/>
    <property type="match status" value="1"/>
</dbReference>
<dbReference type="Gene3D" id="1.10.560.10">
    <property type="entry name" value="GroEL-like equatorial domain"/>
    <property type="match status" value="1"/>
</dbReference>
<dbReference type="PANTHER" id="PTHR46787:SF1">
    <property type="entry name" value="MOLECULAR CHAPERONE MKKS"/>
    <property type="match status" value="1"/>
</dbReference>
<evidence type="ECO:0000256" key="14">
    <source>
        <dbReference type="ARBA" id="ARBA00081955"/>
    </source>
</evidence>
<accession>A0A7K9DK07</accession>
<evidence type="ECO:0000256" key="9">
    <source>
        <dbReference type="ARBA" id="ARBA00023212"/>
    </source>
</evidence>
<feature type="non-terminal residue" evidence="15">
    <location>
        <position position="572"/>
    </location>
</feature>
<evidence type="ECO:0000256" key="6">
    <source>
        <dbReference type="ARBA" id="ARBA00022741"/>
    </source>
</evidence>
<dbReference type="InterPro" id="IPR027410">
    <property type="entry name" value="TCP-1-like_intermed_sf"/>
</dbReference>
<evidence type="ECO:0000256" key="10">
    <source>
        <dbReference type="ARBA" id="ARBA00023242"/>
    </source>
</evidence>
<dbReference type="Gene3D" id="3.30.260.10">
    <property type="entry name" value="TCP-1-like chaperonin intermediate domain"/>
    <property type="match status" value="1"/>
</dbReference>
<comment type="caution">
    <text evidence="15">The sequence shown here is derived from an EMBL/GenBank/DDBJ whole genome shotgun (WGS) entry which is preliminary data.</text>
</comment>
<evidence type="ECO:0000256" key="1">
    <source>
        <dbReference type="ARBA" id="ARBA00004123"/>
    </source>
</evidence>
<comment type="subunit">
    <text evidence="12">Component of a complex composed at least of MKKS, BBS10, BBS12, TCP1, CCT2, CCT3, CCT4, CCT5 and CCT8. Interacts with STUB1. Interacts with BBS2 (via coiled coil domain). Interacts with CCDC28B. Interacts with BBS12. Interacts with SMARCC1, a component of the SWI/SNF complexes; the interaction takes place predominantly in the cytoplasm and may modulate SMARCC1 location. Interacts with DLEC1.</text>
</comment>
<dbReference type="Gene3D" id="3.50.7.10">
    <property type="entry name" value="GroEL"/>
    <property type="match status" value="1"/>
</dbReference>
<evidence type="ECO:0000256" key="5">
    <source>
        <dbReference type="ARBA" id="ARBA00022490"/>
    </source>
</evidence>
<reference evidence="15 16" key="1">
    <citation type="submission" date="2019-09" db="EMBL/GenBank/DDBJ databases">
        <title>Bird 10,000 Genomes (B10K) Project - Family phase.</title>
        <authorList>
            <person name="Zhang G."/>
        </authorList>
    </citation>
    <scope>NUCLEOTIDE SEQUENCE [LARGE SCALE GENOMIC DNA]</scope>
    <source>
        <strain evidence="15">B10K-DU-001-23</strain>
        <tissue evidence="15">Muscle</tissue>
    </source>
</reference>
<dbReference type="GO" id="GO:0005524">
    <property type="term" value="F:ATP binding"/>
    <property type="evidence" value="ECO:0007669"/>
    <property type="project" value="UniProtKB-KW"/>
</dbReference>
<dbReference type="InterPro" id="IPR027409">
    <property type="entry name" value="GroEL-like_apical_dom_sf"/>
</dbReference>
<comment type="similarity">
    <text evidence="4">Belongs to the TCP-1 chaperonin family.</text>
</comment>
<dbReference type="GO" id="GO:0003006">
    <property type="term" value="P:developmental process involved in reproduction"/>
    <property type="evidence" value="ECO:0007669"/>
    <property type="project" value="UniProtKB-ARBA"/>
</dbReference>
<dbReference type="GO" id="GO:0048731">
    <property type="term" value="P:system development"/>
    <property type="evidence" value="ECO:0007669"/>
    <property type="project" value="UniProtKB-ARBA"/>
</dbReference>
<organism evidence="15 16">
    <name type="scientific">Hemiprocne comata</name>
    <dbReference type="NCBI Taxonomy" id="243314"/>
    <lineage>
        <taxon>Eukaryota</taxon>
        <taxon>Metazoa</taxon>
        <taxon>Chordata</taxon>
        <taxon>Craniata</taxon>
        <taxon>Vertebrata</taxon>
        <taxon>Euteleostomi</taxon>
        <taxon>Archelosauria</taxon>
        <taxon>Archosauria</taxon>
        <taxon>Dinosauria</taxon>
        <taxon>Saurischia</taxon>
        <taxon>Theropoda</taxon>
        <taxon>Coelurosauria</taxon>
        <taxon>Aves</taxon>
        <taxon>Neognathae</taxon>
        <taxon>Neoaves</taxon>
        <taxon>Strisores</taxon>
        <taxon>Apodiformes</taxon>
        <taxon>Apodidae</taxon>
        <taxon>Hemiprocninae</taxon>
        <taxon>Hemiprocne</taxon>
    </lineage>
</organism>
<keyword evidence="10" id="KW-0539">Nucleus</keyword>
<evidence type="ECO:0000256" key="7">
    <source>
        <dbReference type="ARBA" id="ARBA00022840"/>
    </source>
</evidence>
<evidence type="ECO:0000256" key="8">
    <source>
        <dbReference type="ARBA" id="ARBA00023186"/>
    </source>
</evidence>
<comment type="function">
    <text evidence="11">Probable molecular chaperone that assists the folding of proteins upon ATP hydrolysis. Plays a role in the assembly of BBSome, a complex involved in ciliogenesis regulating transports vesicles to the cilia. May play a role in protein processing in limb, cardiac and reproductive system development. May play a role in cytokinesis.</text>
</comment>
<dbReference type="GO" id="GO:1902636">
    <property type="term" value="C:kinociliary basal body"/>
    <property type="evidence" value="ECO:0007669"/>
    <property type="project" value="TreeGrafter"/>
</dbReference>
<gene>
    <name evidence="15" type="primary">Cct8_0</name>
    <name evidence="15" type="ORF">HEMCOM_R08256</name>
</gene>
<dbReference type="SUPFAM" id="SSF48592">
    <property type="entry name" value="GroEL equatorial domain-like"/>
    <property type="match status" value="1"/>
</dbReference>
<dbReference type="InterPro" id="IPR027413">
    <property type="entry name" value="GROEL-like_equatorial_sf"/>
</dbReference>
<dbReference type="InterPro" id="IPR002423">
    <property type="entry name" value="Cpn60/GroEL/TCP-1"/>
</dbReference>
<protein>
    <recommendedName>
        <fullName evidence="13">Molecular chaperone MKKS</fullName>
    </recommendedName>
    <alternativeName>
        <fullName evidence="14">McKusick-Kaufman/Bardet-Biedl syndromes putative chaperonin</fullName>
    </alternativeName>
</protein>